<dbReference type="RefSeq" id="WP_205720887.1">
    <property type="nucleotide sequence ID" value="NZ_CP070608.1"/>
</dbReference>
<keyword evidence="13" id="KW-0808">Transferase</keyword>
<comment type="pathway">
    <text evidence="4">Amino-acid biosynthesis; L-leucine biosynthesis; L-leucine from 3-methyl-2-oxobutanoate: step 4/4.</text>
</comment>
<dbReference type="KEGG" id="fuv:JR347_12215"/>
<dbReference type="InterPro" id="IPR043132">
    <property type="entry name" value="BCAT-like_C"/>
</dbReference>
<dbReference type="GO" id="GO:0004084">
    <property type="term" value="F:branched-chain-amino-acid transaminase activity"/>
    <property type="evidence" value="ECO:0007669"/>
    <property type="project" value="UniProtKB-EC"/>
</dbReference>
<evidence type="ECO:0000256" key="1">
    <source>
        <dbReference type="ARBA" id="ARBA00001933"/>
    </source>
</evidence>
<evidence type="ECO:0000313" key="13">
    <source>
        <dbReference type="EMBL" id="QSE96371.1"/>
    </source>
</evidence>
<dbReference type="EMBL" id="CP070608">
    <property type="protein sequence ID" value="QSE96371.1"/>
    <property type="molecule type" value="Genomic_DNA"/>
</dbReference>
<evidence type="ECO:0000256" key="4">
    <source>
        <dbReference type="ARBA" id="ARBA00005072"/>
    </source>
</evidence>
<keyword evidence="14" id="KW-1185">Reference proteome</keyword>
<keyword evidence="13" id="KW-0032">Aminotransferase</keyword>
<comment type="pathway">
    <text evidence="3">Amino-acid biosynthesis; L-valine biosynthesis; L-valine from pyruvate: step 4/4.</text>
</comment>
<dbReference type="PANTHER" id="PTHR42743">
    <property type="entry name" value="AMINO-ACID AMINOTRANSFERASE"/>
    <property type="match status" value="1"/>
</dbReference>
<comment type="cofactor">
    <cofactor evidence="1 12">
        <name>pyridoxal 5'-phosphate</name>
        <dbReference type="ChEBI" id="CHEBI:597326"/>
    </cofactor>
</comment>
<dbReference type="PANTHER" id="PTHR42743:SF11">
    <property type="entry name" value="AMINODEOXYCHORISMATE LYASE"/>
    <property type="match status" value="1"/>
</dbReference>
<dbReference type="Proteomes" id="UP000662783">
    <property type="component" value="Chromosome"/>
</dbReference>
<evidence type="ECO:0000313" key="14">
    <source>
        <dbReference type="Proteomes" id="UP000662783"/>
    </source>
</evidence>
<evidence type="ECO:0000256" key="3">
    <source>
        <dbReference type="ARBA" id="ARBA00004931"/>
    </source>
</evidence>
<protein>
    <recommendedName>
        <fullName evidence="6">branched-chain-amino-acid transaminase</fullName>
        <ecNumber evidence="6">2.6.1.42</ecNumber>
    </recommendedName>
</protein>
<gene>
    <name evidence="13" type="ORF">JR347_12215</name>
</gene>
<comment type="catalytic activity">
    <reaction evidence="10">
        <text>L-leucine + 2-oxoglutarate = 4-methyl-2-oxopentanoate + L-glutamate</text>
        <dbReference type="Rhea" id="RHEA:18321"/>
        <dbReference type="ChEBI" id="CHEBI:16810"/>
        <dbReference type="ChEBI" id="CHEBI:17865"/>
        <dbReference type="ChEBI" id="CHEBI:29985"/>
        <dbReference type="ChEBI" id="CHEBI:57427"/>
        <dbReference type="EC" id="2.6.1.42"/>
    </reaction>
</comment>
<evidence type="ECO:0000256" key="6">
    <source>
        <dbReference type="ARBA" id="ARBA00013053"/>
    </source>
</evidence>
<dbReference type="InterPro" id="IPR018300">
    <property type="entry name" value="Aminotrans_IV_CS"/>
</dbReference>
<dbReference type="EC" id="2.6.1.42" evidence="6"/>
<dbReference type="AlphaFoldDB" id="A0A975A030"/>
<sequence>MKYIYNSEPVDKIEFLTPNNRSFLFGDGVFETILVLQNEIRFLEQHHTRFTAAMKAIGLNSSKLTRELFTKSISSALEINSSATARVKFMLWRKETPDQVGYRTYTSDFDFLVSIKNNVNPVIIESSNLGLSHKVQLSPSPFSAYKTMNSLPYVLASIERSEREIDDLVLMNVKGNVSECSSSNLFWIKENNLFTSPLDSGCIAGIMRSAILDQYNVFEENTSYDALKGAEAIFSTNVARLQIFKSIDKKALETSHKLIDEIKQLWAP</sequence>
<dbReference type="Gene3D" id="3.30.470.10">
    <property type="match status" value="1"/>
</dbReference>
<comment type="catalytic activity">
    <reaction evidence="8">
        <text>L-valine + 2-oxoglutarate = 3-methyl-2-oxobutanoate + L-glutamate</text>
        <dbReference type="Rhea" id="RHEA:24813"/>
        <dbReference type="ChEBI" id="CHEBI:11851"/>
        <dbReference type="ChEBI" id="CHEBI:16810"/>
        <dbReference type="ChEBI" id="CHEBI:29985"/>
        <dbReference type="ChEBI" id="CHEBI:57762"/>
        <dbReference type="EC" id="2.6.1.42"/>
    </reaction>
</comment>
<dbReference type="InterPro" id="IPR043131">
    <property type="entry name" value="BCAT-like_N"/>
</dbReference>
<evidence type="ECO:0000256" key="9">
    <source>
        <dbReference type="ARBA" id="ARBA00048798"/>
    </source>
</evidence>
<dbReference type="GO" id="GO:0046394">
    <property type="term" value="P:carboxylic acid biosynthetic process"/>
    <property type="evidence" value="ECO:0007669"/>
    <property type="project" value="UniProtKB-ARBA"/>
</dbReference>
<dbReference type="InterPro" id="IPR036038">
    <property type="entry name" value="Aminotransferase-like"/>
</dbReference>
<dbReference type="InterPro" id="IPR001544">
    <property type="entry name" value="Aminotrans_IV"/>
</dbReference>
<dbReference type="Gene3D" id="3.20.10.10">
    <property type="entry name" value="D-amino Acid Aminotransferase, subunit A, domain 2"/>
    <property type="match status" value="1"/>
</dbReference>
<evidence type="ECO:0000256" key="12">
    <source>
        <dbReference type="RuleBase" id="RU004516"/>
    </source>
</evidence>
<evidence type="ECO:0000256" key="8">
    <source>
        <dbReference type="ARBA" id="ARBA00048212"/>
    </source>
</evidence>
<dbReference type="Pfam" id="PF01063">
    <property type="entry name" value="Aminotran_4"/>
    <property type="match status" value="1"/>
</dbReference>
<organism evidence="13 14">
    <name type="scientific">Fulvivirga lutea</name>
    <dbReference type="NCBI Taxonomy" id="2810512"/>
    <lineage>
        <taxon>Bacteria</taxon>
        <taxon>Pseudomonadati</taxon>
        <taxon>Bacteroidota</taxon>
        <taxon>Cytophagia</taxon>
        <taxon>Cytophagales</taxon>
        <taxon>Fulvivirgaceae</taxon>
        <taxon>Fulvivirga</taxon>
    </lineage>
</organism>
<reference evidence="13" key="1">
    <citation type="submission" date="2021-02" db="EMBL/GenBank/DDBJ databases">
        <title>Fulvivirga sp. S481 isolated from sea water.</title>
        <authorList>
            <person name="Bae S.S."/>
            <person name="Baek K."/>
        </authorList>
    </citation>
    <scope>NUCLEOTIDE SEQUENCE</scope>
    <source>
        <strain evidence="13">S481</strain>
    </source>
</reference>
<accession>A0A975A030</accession>
<evidence type="ECO:0000256" key="5">
    <source>
        <dbReference type="ARBA" id="ARBA00009320"/>
    </source>
</evidence>
<dbReference type="SUPFAM" id="SSF56752">
    <property type="entry name" value="D-aminoacid aminotransferase-like PLP-dependent enzymes"/>
    <property type="match status" value="1"/>
</dbReference>
<name>A0A975A030_9BACT</name>
<dbReference type="PROSITE" id="PS00770">
    <property type="entry name" value="AA_TRANSFER_CLASS_4"/>
    <property type="match status" value="1"/>
</dbReference>
<comment type="catalytic activity">
    <reaction evidence="9">
        <text>L-isoleucine + 2-oxoglutarate = (S)-3-methyl-2-oxopentanoate + L-glutamate</text>
        <dbReference type="Rhea" id="RHEA:24801"/>
        <dbReference type="ChEBI" id="CHEBI:16810"/>
        <dbReference type="ChEBI" id="CHEBI:29985"/>
        <dbReference type="ChEBI" id="CHEBI:35146"/>
        <dbReference type="ChEBI" id="CHEBI:58045"/>
        <dbReference type="EC" id="2.6.1.42"/>
    </reaction>
</comment>
<comment type="similarity">
    <text evidence="5 11">Belongs to the class-IV pyridoxal-phosphate-dependent aminotransferase family.</text>
</comment>
<evidence type="ECO:0000256" key="10">
    <source>
        <dbReference type="ARBA" id="ARBA00049229"/>
    </source>
</evidence>
<proteinExistence type="inferred from homology"/>
<evidence type="ECO:0000256" key="2">
    <source>
        <dbReference type="ARBA" id="ARBA00004824"/>
    </source>
</evidence>
<comment type="pathway">
    <text evidence="2">Amino-acid biosynthesis; L-isoleucine biosynthesis; L-isoleucine from 2-oxobutanoate: step 4/4.</text>
</comment>
<dbReference type="InterPro" id="IPR050571">
    <property type="entry name" value="Class-IV_PLP-Dep_Aminotrnsfr"/>
</dbReference>
<evidence type="ECO:0000256" key="11">
    <source>
        <dbReference type="RuleBase" id="RU004106"/>
    </source>
</evidence>
<keyword evidence="7 12" id="KW-0663">Pyridoxal phosphate</keyword>
<evidence type="ECO:0000256" key="7">
    <source>
        <dbReference type="ARBA" id="ARBA00022898"/>
    </source>
</evidence>